<dbReference type="EMBL" id="KY677846">
    <property type="protein sequence ID" value="ARB06903.1"/>
    <property type="molecule type" value="Genomic_DNA"/>
</dbReference>
<feature type="domain" description="HNH nuclease" evidence="1">
    <location>
        <begin position="66"/>
        <end position="116"/>
    </location>
</feature>
<accession>A0A1V0DZP0</accession>
<gene>
    <name evidence="2" type="ORF">lls_75</name>
</gene>
<dbReference type="InterPro" id="IPR044925">
    <property type="entry name" value="His-Me_finger_sf"/>
</dbReference>
<dbReference type="InterPro" id="IPR003615">
    <property type="entry name" value="HNH_nuc"/>
</dbReference>
<proteinExistence type="predicted"/>
<protein>
    <recommendedName>
        <fullName evidence="1">HNH nuclease domain-containing protein</fullName>
    </recommendedName>
</protein>
<reference evidence="2 3" key="1">
    <citation type="submission" date="2017-02" db="EMBL/GenBank/DDBJ databases">
        <title>Complete genome sequence of new bacteriophage phiLLS.</title>
        <authorList>
            <person name="Rubi-Rangel L."/>
            <person name="Amarillas L."/>
            <person name="Carrillo H."/>
            <person name="Leon-Felix J."/>
        </authorList>
    </citation>
    <scope>NUCLEOTIDE SEQUENCE [LARGE SCALE GENOMIC DNA]</scope>
</reference>
<evidence type="ECO:0000313" key="3">
    <source>
        <dbReference type="Proteomes" id="UP000223034"/>
    </source>
</evidence>
<name>A0A1V0DZP0_9CAUD</name>
<evidence type="ECO:0000259" key="1">
    <source>
        <dbReference type="SMART" id="SM00507"/>
    </source>
</evidence>
<organism evidence="2 3">
    <name type="scientific">Escherichia phage phiLLS</name>
    <dbReference type="NCBI Taxonomy" id="1965465"/>
    <lineage>
        <taxon>Viruses</taxon>
        <taxon>Duplodnaviria</taxon>
        <taxon>Heunggongvirae</taxon>
        <taxon>Uroviricota</taxon>
        <taxon>Caudoviricetes</taxon>
        <taxon>Demerecviridae</taxon>
        <taxon>Markadamsvirinae</taxon>
        <taxon>Tequintavirus</taxon>
        <taxon>Tequintavirus LLS</taxon>
    </lineage>
</organism>
<dbReference type="SMART" id="SM00507">
    <property type="entry name" value="HNHc"/>
    <property type="match status" value="1"/>
</dbReference>
<keyword evidence="3" id="KW-1185">Reference proteome</keyword>
<dbReference type="SUPFAM" id="SSF54060">
    <property type="entry name" value="His-Me finger endonucleases"/>
    <property type="match status" value="1"/>
</dbReference>
<sequence>MTPLMVGSIPPSPANLKGKNVKVIPEFPLYSISEDGKVWSTYSNKFLSSYINNDGYPCYKLHKKGVQYTQLIHRLLARVYKDLPSLDSDLEVDHKDTNILNYALENIQVLSKEDHRKKTLLDNGYTAYNKVCPTCSGYKDPGAIQCKGCSSLSQVKNKDVTAEQIEYWVSKYSWVRAAKEFGYSDNGLRKRYKSLTGKDPKTIKRG</sequence>
<dbReference type="Gene3D" id="3.90.75.20">
    <property type="match status" value="1"/>
</dbReference>
<dbReference type="Proteomes" id="UP000223034">
    <property type="component" value="Segment"/>
</dbReference>
<evidence type="ECO:0000313" key="2">
    <source>
        <dbReference type="EMBL" id="ARB06903.1"/>
    </source>
</evidence>